<reference evidence="2 3" key="1">
    <citation type="submission" date="2024-09" db="EMBL/GenBank/DDBJ databases">
        <authorList>
            <person name="Sun Q."/>
            <person name="Mori K."/>
        </authorList>
    </citation>
    <scope>NUCLEOTIDE SEQUENCE [LARGE SCALE GENOMIC DNA]</scope>
    <source>
        <strain evidence="2 3">NCAIM B.02537</strain>
    </source>
</reference>
<proteinExistence type="predicted"/>
<sequence>MTKDPRIDAKIAEAAPFAQPILTHLRALVHATFPDVEETIKWGMPHFMLGGKNIAGMAAFKAHCAFMIHGDGRQGDAMGQYGKIAALTDLPSDAELAEKLREARTRIDTAGTALKKKPAATRQAKAELSVPPEFQSALDANPAARATLNGFAPSHRREYVEWVAEAKRPETRDKRIAQAVEWLAQGKKRNWKYENC</sequence>
<dbReference type="RefSeq" id="WP_379482273.1">
    <property type="nucleotide sequence ID" value="NZ_JBHLTL010000011.1"/>
</dbReference>
<evidence type="ECO:0000313" key="2">
    <source>
        <dbReference type="EMBL" id="MFC0590847.1"/>
    </source>
</evidence>
<evidence type="ECO:0000313" key="3">
    <source>
        <dbReference type="Proteomes" id="UP001589943"/>
    </source>
</evidence>
<organism evidence="2 3">
    <name type="scientific">Novosphingobium aquiterrae</name>
    <dbReference type="NCBI Taxonomy" id="624388"/>
    <lineage>
        <taxon>Bacteria</taxon>
        <taxon>Pseudomonadati</taxon>
        <taxon>Pseudomonadota</taxon>
        <taxon>Alphaproteobacteria</taxon>
        <taxon>Sphingomonadales</taxon>
        <taxon>Sphingomonadaceae</taxon>
        <taxon>Novosphingobium</taxon>
    </lineage>
</organism>
<dbReference type="SUPFAM" id="SSF159888">
    <property type="entry name" value="YdhG-like"/>
    <property type="match status" value="1"/>
</dbReference>
<dbReference type="Pfam" id="PF13376">
    <property type="entry name" value="OmdA"/>
    <property type="match status" value="1"/>
</dbReference>
<dbReference type="EMBL" id="JBHLTL010000011">
    <property type="protein sequence ID" value="MFC0590847.1"/>
    <property type="molecule type" value="Genomic_DNA"/>
</dbReference>
<dbReference type="Pfam" id="PF08818">
    <property type="entry name" value="DUF1801"/>
    <property type="match status" value="1"/>
</dbReference>
<comment type="caution">
    <text evidence="2">The sequence shown here is derived from an EMBL/GenBank/DDBJ whole genome shotgun (WGS) entry which is preliminary data.</text>
</comment>
<accession>A0ABV6PN52</accession>
<keyword evidence="3" id="KW-1185">Reference proteome</keyword>
<name>A0ABV6PN52_9SPHN</name>
<gene>
    <name evidence="2" type="ORF">ACFFF7_15685</name>
</gene>
<dbReference type="Proteomes" id="UP001589943">
    <property type="component" value="Unassembled WGS sequence"/>
</dbReference>
<dbReference type="InterPro" id="IPR014922">
    <property type="entry name" value="YdhG-like"/>
</dbReference>
<protein>
    <submittedName>
        <fullName evidence="2">YdeI family protein</fullName>
    </submittedName>
</protein>
<dbReference type="Gene3D" id="3.90.1150.200">
    <property type="match status" value="1"/>
</dbReference>
<evidence type="ECO:0000259" key="1">
    <source>
        <dbReference type="Pfam" id="PF08818"/>
    </source>
</evidence>
<feature type="domain" description="YdhG-like" evidence="1">
    <location>
        <begin position="19"/>
        <end position="96"/>
    </location>
</feature>